<protein>
    <submittedName>
        <fullName evidence="2">Uncharacterized protein</fullName>
    </submittedName>
</protein>
<name>A0AAN8IMT7_9EURO</name>
<dbReference type="EMBL" id="JAKLMC020000011">
    <property type="protein sequence ID" value="KAK5953542.1"/>
    <property type="molecule type" value="Genomic_DNA"/>
</dbReference>
<feature type="region of interest" description="Disordered" evidence="1">
    <location>
        <begin position="30"/>
        <end position="50"/>
    </location>
</feature>
<dbReference type="AlphaFoldDB" id="A0AAN8IMT7"/>
<comment type="caution">
    <text evidence="2">The sequence shown here is derived from an EMBL/GenBank/DDBJ whole genome shotgun (WGS) entry which is preliminary data.</text>
</comment>
<sequence>MCFRDKSGLKYGTEDSDSYVKVRPQMVSKRPGGAYGFTTGGRSGMHGHPGGRGAVSAGLFGYSGGGGVFGGDGGGGGGGGCGGGDGGGGGGGGGGC</sequence>
<proteinExistence type="predicted"/>
<reference evidence="2 3" key="1">
    <citation type="submission" date="2022-12" db="EMBL/GenBank/DDBJ databases">
        <title>Genomic features and morphological characterization of a novel Knufia sp. strain isolated from spacecraft assembly facility.</title>
        <authorList>
            <person name="Teixeira M."/>
            <person name="Chander A.M."/>
            <person name="Stajich J.E."/>
            <person name="Venkateswaran K."/>
        </authorList>
    </citation>
    <scope>NUCLEOTIDE SEQUENCE [LARGE SCALE GENOMIC DNA]</scope>
    <source>
        <strain evidence="2 3">FJI-L2-BK-P2</strain>
    </source>
</reference>
<feature type="compositionally biased region" description="Gly residues" evidence="1">
    <location>
        <begin position="33"/>
        <end position="50"/>
    </location>
</feature>
<keyword evidence="3" id="KW-1185">Reference proteome</keyword>
<evidence type="ECO:0000313" key="2">
    <source>
        <dbReference type="EMBL" id="KAK5953542.1"/>
    </source>
</evidence>
<evidence type="ECO:0000313" key="3">
    <source>
        <dbReference type="Proteomes" id="UP001316803"/>
    </source>
</evidence>
<organism evidence="2 3">
    <name type="scientific">Knufia fluminis</name>
    <dbReference type="NCBI Taxonomy" id="191047"/>
    <lineage>
        <taxon>Eukaryota</taxon>
        <taxon>Fungi</taxon>
        <taxon>Dikarya</taxon>
        <taxon>Ascomycota</taxon>
        <taxon>Pezizomycotina</taxon>
        <taxon>Eurotiomycetes</taxon>
        <taxon>Chaetothyriomycetidae</taxon>
        <taxon>Chaetothyriales</taxon>
        <taxon>Trichomeriaceae</taxon>
        <taxon>Knufia</taxon>
    </lineage>
</organism>
<gene>
    <name evidence="2" type="ORF">OHC33_005486</name>
</gene>
<dbReference type="Proteomes" id="UP001316803">
    <property type="component" value="Unassembled WGS sequence"/>
</dbReference>
<evidence type="ECO:0000256" key="1">
    <source>
        <dbReference type="SAM" id="MobiDB-lite"/>
    </source>
</evidence>
<accession>A0AAN8IMT7</accession>